<sequence length="621" mass="69317">MTLRVTLEYHDKETRKSVLSRLAMANSYRSLEAFLSLNGTNVLPFERGEAKAIKRLSEWSGVPADQLSSYNIKSSGAGSNWWLGPALMSRDMRVGPYHRYCPKCVAADLQQGSGREQTRPYVRAAWMTRAVEACVDHGCVIVEAAPDKKAQGDFARYVADNLERLREEGVTVPLAASVEVARYVENRIYGKSSNEFLDQFEAYVAIDLCRNIGNFAIQHGLVESAATAVGELSLVDYGFEIACQGPERIEAMIAEVITRERPFAIEMQGFFGKLRRWLLRNEDKDEFAGVIELFQGIAERNLPIGSDETFVLPTRQRHLHSVRSASIEYGMFEDRVYQLALDAGLTEPTDLSSGRIYLDAQRTHDILSVALTTLTTPEIASELGINIDRVRQMLDANLLPRVEAAQDGTRIFSRVRRSDFDAFKKRLDAPMATPTEIEALVPIGRATQILFCTIVDIIELVFNGQLAGLRRLSEDGIISGLGVSLAELQPLVEDRQKSATGLTLPIFDPADQECGLMNTAQARQKLATATGTVTELLNFGFLKHVKGFNPKTQRVRDYICSKSVETFMENYISLAHLAEQRGMFGVTVRDKVADKGIKSLFEPTGRNSRYYLKQDVLNLDF</sequence>
<dbReference type="EMBL" id="JAAKZH010000001">
    <property type="protein sequence ID" value="NGO62462.1"/>
    <property type="molecule type" value="Genomic_DNA"/>
</dbReference>
<comment type="caution">
    <text evidence="2">The sequence shown here is derived from an EMBL/GenBank/DDBJ whole genome shotgun (WGS) entry which is preliminary data.</text>
</comment>
<reference evidence="2 3" key="1">
    <citation type="submission" date="2020-02" db="EMBL/GenBank/DDBJ databases">
        <title>Genome sequence of the type strain CCBAU10050 of Rhizobium daejeonense.</title>
        <authorList>
            <person name="Gao J."/>
            <person name="Sun J."/>
        </authorList>
    </citation>
    <scope>NUCLEOTIDE SEQUENCE [LARGE SCALE GENOMIC DNA]</scope>
    <source>
        <strain evidence="2 3">CCBAU10050</strain>
    </source>
</reference>
<evidence type="ECO:0000259" key="1">
    <source>
        <dbReference type="Pfam" id="PF06527"/>
    </source>
</evidence>
<protein>
    <recommendedName>
        <fullName evidence="1">TniQ domain-containing protein</fullName>
    </recommendedName>
</protein>
<name>A0A6M1RMF1_9HYPH</name>
<dbReference type="Proteomes" id="UP000477849">
    <property type="component" value="Unassembled WGS sequence"/>
</dbReference>
<dbReference type="Pfam" id="PF06527">
    <property type="entry name" value="TniQ"/>
    <property type="match status" value="1"/>
</dbReference>
<gene>
    <name evidence="2" type="ORF">G6N76_02155</name>
</gene>
<proteinExistence type="predicted"/>
<feature type="domain" description="TniQ" evidence="1">
    <location>
        <begin position="6"/>
        <end position="140"/>
    </location>
</feature>
<accession>A0A6M1RMF1</accession>
<dbReference type="InterPro" id="IPR009492">
    <property type="entry name" value="TniQ"/>
</dbReference>
<organism evidence="2 3">
    <name type="scientific">Rhizobium daejeonense</name>
    <dbReference type="NCBI Taxonomy" id="240521"/>
    <lineage>
        <taxon>Bacteria</taxon>
        <taxon>Pseudomonadati</taxon>
        <taxon>Pseudomonadota</taxon>
        <taxon>Alphaproteobacteria</taxon>
        <taxon>Hyphomicrobiales</taxon>
        <taxon>Rhizobiaceae</taxon>
        <taxon>Rhizobium/Agrobacterium group</taxon>
        <taxon>Rhizobium</taxon>
    </lineage>
</organism>
<evidence type="ECO:0000313" key="3">
    <source>
        <dbReference type="Proteomes" id="UP000477849"/>
    </source>
</evidence>
<dbReference type="RefSeq" id="WP_163900407.1">
    <property type="nucleotide sequence ID" value="NZ_CP048427.1"/>
</dbReference>
<dbReference type="AlphaFoldDB" id="A0A6M1RMF1"/>
<keyword evidence="3" id="KW-1185">Reference proteome</keyword>
<evidence type="ECO:0000313" key="2">
    <source>
        <dbReference type="EMBL" id="NGO62462.1"/>
    </source>
</evidence>